<comment type="caution">
    <text evidence="1">The sequence shown here is derived from an EMBL/GenBank/DDBJ whole genome shotgun (WGS) entry which is preliminary data.</text>
</comment>
<evidence type="ECO:0000313" key="1">
    <source>
        <dbReference type="EMBL" id="KAH3888716.1"/>
    </source>
</evidence>
<proteinExistence type="predicted"/>
<keyword evidence="2" id="KW-1185">Reference proteome</keyword>
<accession>A0A9D4N6F5</accession>
<dbReference type="AlphaFoldDB" id="A0A9D4N6F5"/>
<reference evidence="1" key="1">
    <citation type="journal article" date="2019" name="bioRxiv">
        <title>The Genome of the Zebra Mussel, Dreissena polymorpha: A Resource for Invasive Species Research.</title>
        <authorList>
            <person name="McCartney M.A."/>
            <person name="Auch B."/>
            <person name="Kono T."/>
            <person name="Mallez S."/>
            <person name="Zhang Y."/>
            <person name="Obille A."/>
            <person name="Becker A."/>
            <person name="Abrahante J.E."/>
            <person name="Garbe J."/>
            <person name="Badalamenti J.P."/>
            <person name="Herman A."/>
            <person name="Mangelson H."/>
            <person name="Liachko I."/>
            <person name="Sullivan S."/>
            <person name="Sone E.D."/>
            <person name="Koren S."/>
            <person name="Silverstein K.A.T."/>
            <person name="Beckman K.B."/>
            <person name="Gohl D.M."/>
        </authorList>
    </citation>
    <scope>NUCLEOTIDE SEQUENCE</scope>
    <source>
        <strain evidence="1">Duluth1</strain>
        <tissue evidence="1">Whole animal</tissue>
    </source>
</reference>
<protein>
    <submittedName>
        <fullName evidence="1">Uncharacterized protein</fullName>
    </submittedName>
</protein>
<sequence>MEISFHDSSILGVSMEVVIDCNNNKVPEGNPGPCTSTPIATQHKVYLFSCPNCSYNTNSRGNL</sequence>
<name>A0A9D4N6F5_DREPO</name>
<dbReference type="Proteomes" id="UP000828390">
    <property type="component" value="Unassembled WGS sequence"/>
</dbReference>
<reference evidence="1" key="2">
    <citation type="submission" date="2020-11" db="EMBL/GenBank/DDBJ databases">
        <authorList>
            <person name="McCartney M.A."/>
            <person name="Auch B."/>
            <person name="Kono T."/>
            <person name="Mallez S."/>
            <person name="Becker A."/>
            <person name="Gohl D.M."/>
            <person name="Silverstein K.A.T."/>
            <person name="Koren S."/>
            <person name="Bechman K.B."/>
            <person name="Herman A."/>
            <person name="Abrahante J.E."/>
            <person name="Garbe J."/>
        </authorList>
    </citation>
    <scope>NUCLEOTIDE SEQUENCE</scope>
    <source>
        <strain evidence="1">Duluth1</strain>
        <tissue evidence="1">Whole animal</tissue>
    </source>
</reference>
<organism evidence="1 2">
    <name type="scientific">Dreissena polymorpha</name>
    <name type="common">Zebra mussel</name>
    <name type="synonym">Mytilus polymorpha</name>
    <dbReference type="NCBI Taxonomy" id="45954"/>
    <lineage>
        <taxon>Eukaryota</taxon>
        <taxon>Metazoa</taxon>
        <taxon>Spiralia</taxon>
        <taxon>Lophotrochozoa</taxon>
        <taxon>Mollusca</taxon>
        <taxon>Bivalvia</taxon>
        <taxon>Autobranchia</taxon>
        <taxon>Heteroconchia</taxon>
        <taxon>Euheterodonta</taxon>
        <taxon>Imparidentia</taxon>
        <taxon>Neoheterodontei</taxon>
        <taxon>Myida</taxon>
        <taxon>Dreissenoidea</taxon>
        <taxon>Dreissenidae</taxon>
        <taxon>Dreissena</taxon>
    </lineage>
</organism>
<dbReference type="EMBL" id="JAIWYP010000001">
    <property type="protein sequence ID" value="KAH3888716.1"/>
    <property type="molecule type" value="Genomic_DNA"/>
</dbReference>
<evidence type="ECO:0000313" key="2">
    <source>
        <dbReference type="Proteomes" id="UP000828390"/>
    </source>
</evidence>
<gene>
    <name evidence="1" type="ORF">DPMN_012756</name>
</gene>